<dbReference type="AlphaFoldDB" id="A0AAV2VSZ0"/>
<dbReference type="PROSITE" id="PS00608">
    <property type="entry name" value="GLYCOSYL_HYDROL_F2_2"/>
    <property type="match status" value="1"/>
</dbReference>
<gene>
    <name evidence="12" type="primary">lacZ</name>
    <name evidence="12" type="ORF">VIBNISOn1_360018</name>
</gene>
<dbReference type="InterPro" id="IPR006102">
    <property type="entry name" value="Ig-like_GH2"/>
</dbReference>
<dbReference type="InterPro" id="IPR006101">
    <property type="entry name" value="Glyco_hydro_2"/>
</dbReference>
<dbReference type="GO" id="GO:0030246">
    <property type="term" value="F:carbohydrate binding"/>
    <property type="evidence" value="ECO:0007669"/>
    <property type="project" value="InterPro"/>
</dbReference>
<dbReference type="InterPro" id="IPR036156">
    <property type="entry name" value="Beta-gal/glucu_dom_sf"/>
</dbReference>
<keyword evidence="8 10" id="KW-0326">Glycosidase</keyword>
<dbReference type="FunFam" id="3.20.20.80:FF:000018">
    <property type="entry name" value="Beta-galactosidase"/>
    <property type="match status" value="1"/>
</dbReference>
<reference evidence="12 13" key="1">
    <citation type="journal article" date="2013" name="ISME J.">
        <title>Comparative genomics of pathogenic lineages of Vibrio nigripulchritudo identifies virulence-associated traits.</title>
        <authorList>
            <person name="Goudenege D."/>
            <person name="Labreuche Y."/>
            <person name="Krin E."/>
            <person name="Ansquer D."/>
            <person name="Mangenot S."/>
            <person name="Calteau A."/>
            <person name="Medigue C."/>
            <person name="Mazel D."/>
            <person name="Polz M.F."/>
            <person name="Le Roux F."/>
        </authorList>
    </citation>
    <scope>NUCLEOTIDE SEQUENCE [LARGE SCALE GENOMIC DNA]</scope>
    <source>
        <strain evidence="12 13">SOn1</strain>
    </source>
</reference>
<dbReference type="Pfam" id="PF02837">
    <property type="entry name" value="Glyco_hydro_2_N"/>
    <property type="match status" value="1"/>
</dbReference>
<feature type="domain" description="Beta galactosidase small chain/" evidence="11">
    <location>
        <begin position="756"/>
        <end position="1033"/>
    </location>
</feature>
<comment type="catalytic activity">
    <reaction evidence="1 10">
        <text>Hydrolysis of terminal non-reducing beta-D-galactose residues in beta-D-galactosides.</text>
        <dbReference type="EC" id="3.2.1.23"/>
    </reaction>
</comment>
<dbReference type="InterPro" id="IPR032312">
    <property type="entry name" value="LacZ_4"/>
</dbReference>
<evidence type="ECO:0000256" key="3">
    <source>
        <dbReference type="ARBA" id="ARBA00007401"/>
    </source>
</evidence>
<evidence type="ECO:0000256" key="10">
    <source>
        <dbReference type="RuleBase" id="RU361154"/>
    </source>
</evidence>
<dbReference type="SMART" id="SM01038">
    <property type="entry name" value="Bgal_small_N"/>
    <property type="match status" value="1"/>
</dbReference>
<dbReference type="EMBL" id="CAOF01000127">
    <property type="protein sequence ID" value="CCO47785.1"/>
    <property type="molecule type" value="Genomic_DNA"/>
</dbReference>
<dbReference type="SUPFAM" id="SSF49785">
    <property type="entry name" value="Galactose-binding domain-like"/>
    <property type="match status" value="1"/>
</dbReference>
<dbReference type="InterPro" id="IPR014718">
    <property type="entry name" value="GH-type_carb-bd"/>
</dbReference>
<dbReference type="SUPFAM" id="SSF49303">
    <property type="entry name" value="beta-Galactosidase/glucuronidase domain"/>
    <property type="match status" value="2"/>
</dbReference>
<dbReference type="InterPro" id="IPR011013">
    <property type="entry name" value="Gal_mutarotase_sf_dom"/>
</dbReference>
<dbReference type="Gene3D" id="2.60.120.260">
    <property type="entry name" value="Galactose-binding domain-like"/>
    <property type="match status" value="1"/>
</dbReference>
<name>A0AAV2VSZ0_9VIBR</name>
<evidence type="ECO:0000256" key="4">
    <source>
        <dbReference type="ARBA" id="ARBA00012756"/>
    </source>
</evidence>
<dbReference type="InterPro" id="IPR017853">
    <property type="entry name" value="GH"/>
</dbReference>
<dbReference type="RefSeq" id="WP_022612474.1">
    <property type="nucleotide sequence ID" value="NZ_LK391965.1"/>
</dbReference>
<dbReference type="PANTHER" id="PTHR46323:SF2">
    <property type="entry name" value="BETA-GALACTOSIDASE"/>
    <property type="match status" value="1"/>
</dbReference>
<dbReference type="Pfam" id="PF02929">
    <property type="entry name" value="Bgal_small_N"/>
    <property type="match status" value="1"/>
</dbReference>
<proteinExistence type="inferred from homology"/>
<dbReference type="InterPro" id="IPR023232">
    <property type="entry name" value="Glyco_hydro_2_AS"/>
</dbReference>
<dbReference type="GO" id="GO:0009341">
    <property type="term" value="C:beta-galactosidase complex"/>
    <property type="evidence" value="ECO:0007669"/>
    <property type="project" value="InterPro"/>
</dbReference>
<dbReference type="Pfam" id="PF00703">
    <property type="entry name" value="Glyco_hydro_2"/>
    <property type="match status" value="1"/>
</dbReference>
<dbReference type="EC" id="3.2.1.23" evidence="4 10"/>
<dbReference type="Gene3D" id="2.70.98.10">
    <property type="match status" value="1"/>
</dbReference>
<dbReference type="Gene3D" id="3.20.20.80">
    <property type="entry name" value="Glycosidases"/>
    <property type="match status" value="1"/>
</dbReference>
<dbReference type="Pfam" id="PF02836">
    <property type="entry name" value="Glyco_hydro_2_C"/>
    <property type="match status" value="1"/>
</dbReference>
<dbReference type="InterPro" id="IPR006103">
    <property type="entry name" value="Glyco_hydro_2_cat"/>
</dbReference>
<keyword evidence="6 10" id="KW-0378">Hydrolase</keyword>
<organism evidence="12 13">
    <name type="scientific">Vibrio nigripulchritudo SOn1</name>
    <dbReference type="NCBI Taxonomy" id="1238450"/>
    <lineage>
        <taxon>Bacteria</taxon>
        <taxon>Pseudomonadati</taxon>
        <taxon>Pseudomonadota</taxon>
        <taxon>Gammaproteobacteria</taxon>
        <taxon>Vibrionales</taxon>
        <taxon>Vibrionaceae</taxon>
        <taxon>Vibrio</taxon>
    </lineage>
</organism>
<dbReference type="Gene3D" id="2.60.40.10">
    <property type="entry name" value="Immunoglobulins"/>
    <property type="match status" value="2"/>
</dbReference>
<evidence type="ECO:0000256" key="8">
    <source>
        <dbReference type="ARBA" id="ARBA00023295"/>
    </source>
</evidence>
<dbReference type="Pfam" id="PF16353">
    <property type="entry name" value="LacZ_4"/>
    <property type="match status" value="1"/>
</dbReference>
<evidence type="ECO:0000256" key="9">
    <source>
        <dbReference type="ARBA" id="ARBA00032230"/>
    </source>
</evidence>
<dbReference type="PROSITE" id="PS00719">
    <property type="entry name" value="GLYCOSYL_HYDROL_F2_1"/>
    <property type="match status" value="1"/>
</dbReference>
<comment type="cofactor">
    <cofactor evidence="2">
        <name>Na(+)</name>
        <dbReference type="ChEBI" id="CHEBI:29101"/>
    </cofactor>
</comment>
<dbReference type="SUPFAM" id="SSF74650">
    <property type="entry name" value="Galactose mutarotase-like"/>
    <property type="match status" value="1"/>
</dbReference>
<dbReference type="InterPro" id="IPR023230">
    <property type="entry name" value="Glyco_hydro_2_CS"/>
</dbReference>
<dbReference type="NCBIfam" id="NF007074">
    <property type="entry name" value="PRK09525.1"/>
    <property type="match status" value="1"/>
</dbReference>
<dbReference type="GO" id="GO:0005990">
    <property type="term" value="P:lactose catabolic process"/>
    <property type="evidence" value="ECO:0007669"/>
    <property type="project" value="TreeGrafter"/>
</dbReference>
<evidence type="ECO:0000256" key="5">
    <source>
        <dbReference type="ARBA" id="ARBA00013303"/>
    </source>
</evidence>
<evidence type="ECO:0000313" key="13">
    <source>
        <dbReference type="Proteomes" id="UP000018211"/>
    </source>
</evidence>
<dbReference type="SUPFAM" id="SSF51445">
    <property type="entry name" value="(Trans)glycosidases"/>
    <property type="match status" value="1"/>
</dbReference>
<evidence type="ECO:0000259" key="11">
    <source>
        <dbReference type="SMART" id="SM01038"/>
    </source>
</evidence>
<dbReference type="PRINTS" id="PR00132">
    <property type="entry name" value="GLHYDRLASE2"/>
</dbReference>
<protein>
    <recommendedName>
        <fullName evidence="5 10">Beta-galactosidase</fullName>
        <ecNumber evidence="4 10">3.2.1.23</ecNumber>
    </recommendedName>
    <alternativeName>
        <fullName evidence="9 10">Lactase</fullName>
    </alternativeName>
</protein>
<evidence type="ECO:0000256" key="6">
    <source>
        <dbReference type="ARBA" id="ARBA00022801"/>
    </source>
</evidence>
<evidence type="ECO:0000256" key="1">
    <source>
        <dbReference type="ARBA" id="ARBA00001412"/>
    </source>
</evidence>
<evidence type="ECO:0000256" key="2">
    <source>
        <dbReference type="ARBA" id="ARBA00001959"/>
    </source>
</evidence>
<dbReference type="InterPro" id="IPR004199">
    <property type="entry name" value="B-gal_small/dom_5"/>
</dbReference>
<evidence type="ECO:0000256" key="7">
    <source>
        <dbReference type="ARBA" id="ARBA00023053"/>
    </source>
</evidence>
<evidence type="ECO:0000313" key="12">
    <source>
        <dbReference type="EMBL" id="CCO47785.1"/>
    </source>
</evidence>
<accession>A0AAV2VSZ0</accession>
<dbReference type="Proteomes" id="UP000018211">
    <property type="component" value="Unassembled WGS sequence"/>
</dbReference>
<dbReference type="InterPro" id="IPR006104">
    <property type="entry name" value="Glyco_hydro_2_N"/>
</dbReference>
<sequence length="1039" mass="118103">MRTFKDIFSAREWENHHVTHHNVLSAHAPLFSFKDSQDALNAGEGSRACLNGVWAFNLFSKPEEIEEQQVARHFDDSGWGNIDVPGNWQMQGHDFPIYTNVKYPFADNPPFVPKDNPTGVYRRAFSLSEDQLTEQIRIVFDGVNSAFHLWCNGEWVGYSQDSRLPAEFDLTDFVEAGENQLTVVVFRWSDGSYLEDQDMWWLSGIFRDVYLLKKPRLCIADVTIQTHLDACYRDATLRVETTLSQVNEDAYTCIELFDAHGTRVLESGSEFTGRVFIDEKGGWADKTHHDLPVLNPQKWSSESPYLYRCVVSLKDKQGNLLDCEAYDVGFRQVEIKSGQLMINGKPLLIRGVNRHEHHPERGHAVTRDDMLEDIILLKQNNFNAVRTSHYPNHPEWYELCDQYGLYVVDEANIESHGQFPMCRLSDDVSWLPAYMRRASRMVARDKNHPSVIIWSLGNESGIGGNHHAMYQWIKMSDPTRPVQYEGGGADTAATDIIPPMYSRVDRDEYFPNQKDEISRRGIKKWISLPDENRPLILCEYAHAMGNSLGNFHKYWEAFRAYPRLQGGFIWDWVDQGITKLDDKGQPYWAYGGDFGDDINDRQFCINGLLFPDRTPHPTIHEVKKAQQFFQFSLADTNPITVEVTNEHLFESGIPLNLHWQLVEGDTLVELGQLPLEVSADSKTTLVLSENAISETAKAPRYLNLHVVTDTELPWAEEGFEVASEQLSIPSLVPLTSYAEEAPNGDVMLHANAQIIEVQGEGFVLSINKNTGLIESWRAGDKEVFKRAPKDCFYRAPIDNDIGTSEANRVDPNSWVARWKQSGLWDMTPQCVRVDATNLASKAIIQTTFEHQHNGVCLIRTCWTYAVSSDRALQIDVKVEVSEGLPPLPRVGFDFVLVDENQSVDWFGRGPHENYPDRILSAHFGHYQLAAKDWFTPYIFPSESGLRCDVSTASVGDLNIAGVRGQAFHLGISQYEPRQVSQATHTCDLTLSGQLYVNVDTAHMGVGGDDSWTPSVHQEFQLKEKHFHYQVMLKPNTSKN</sequence>
<comment type="caution">
    <text evidence="12">The sequence shown here is derived from an EMBL/GenBank/DDBJ whole genome shotgun (WGS) entry which is preliminary data.</text>
</comment>
<dbReference type="GO" id="GO:0004565">
    <property type="term" value="F:beta-galactosidase activity"/>
    <property type="evidence" value="ECO:0007669"/>
    <property type="project" value="UniProtKB-EC"/>
</dbReference>
<keyword evidence="7" id="KW-0915">Sodium</keyword>
<dbReference type="InterPro" id="IPR050347">
    <property type="entry name" value="Bact_Beta-galactosidase"/>
</dbReference>
<dbReference type="InterPro" id="IPR008979">
    <property type="entry name" value="Galactose-bd-like_sf"/>
</dbReference>
<dbReference type="InterPro" id="IPR013783">
    <property type="entry name" value="Ig-like_fold"/>
</dbReference>
<comment type="similarity">
    <text evidence="3 10">Belongs to the glycosyl hydrolase 2 family.</text>
</comment>
<dbReference type="PANTHER" id="PTHR46323">
    <property type="entry name" value="BETA-GALACTOSIDASE"/>
    <property type="match status" value="1"/>
</dbReference>